<dbReference type="Pfam" id="PF12867">
    <property type="entry name" value="DinB_2"/>
    <property type="match status" value="1"/>
</dbReference>
<organism evidence="2 3">
    <name type="scientific">Peribacillus deserti</name>
    <dbReference type="NCBI Taxonomy" id="673318"/>
    <lineage>
        <taxon>Bacteria</taxon>
        <taxon>Bacillati</taxon>
        <taxon>Bacillota</taxon>
        <taxon>Bacilli</taxon>
        <taxon>Bacillales</taxon>
        <taxon>Bacillaceae</taxon>
        <taxon>Peribacillus</taxon>
    </lineage>
</organism>
<comment type="caution">
    <text evidence="2">The sequence shown here is derived from an EMBL/GenBank/DDBJ whole genome shotgun (WGS) entry which is preliminary data.</text>
</comment>
<feature type="domain" description="DinB-like" evidence="1">
    <location>
        <begin position="39"/>
        <end position="165"/>
    </location>
</feature>
<dbReference type="SUPFAM" id="SSF109854">
    <property type="entry name" value="DinB/YfiT-like putative metalloenzymes"/>
    <property type="match status" value="1"/>
</dbReference>
<dbReference type="InterPro" id="IPR034660">
    <property type="entry name" value="DinB/YfiT-like"/>
</dbReference>
<evidence type="ECO:0000313" key="3">
    <source>
        <dbReference type="Proteomes" id="UP000823486"/>
    </source>
</evidence>
<sequence length="178" mass="20368">MDITPEKSEYAPYYSSYLNLVQDADIFSTLTLQMASMKKECKKLTDKQAAFRYAPQKWSIKEVIGHIADTERIMSFRLLSFARGETTVLPGYDENTYVMEASFHTQSIEDLLENYTAVRYSTLQLLKSLNQEDWLKKGIANSSGVSVRALAAIIAGHELHHRQIIRDRYLESDSFPTT</sequence>
<dbReference type="InterPro" id="IPR024775">
    <property type="entry name" value="DinB-like"/>
</dbReference>
<reference evidence="2 3" key="1">
    <citation type="submission" date="2021-01" db="EMBL/GenBank/DDBJ databases">
        <title>Genomic Encyclopedia of Type Strains, Phase IV (KMG-IV): sequencing the most valuable type-strain genomes for metagenomic binning, comparative biology and taxonomic classification.</title>
        <authorList>
            <person name="Goeker M."/>
        </authorList>
    </citation>
    <scope>NUCLEOTIDE SEQUENCE [LARGE SCALE GENOMIC DNA]</scope>
    <source>
        <strain evidence="2 3">DSM 105482</strain>
    </source>
</reference>
<name>A0ABS2QEW2_9BACI</name>
<dbReference type="RefSeq" id="WP_204538011.1">
    <property type="nucleotide sequence ID" value="NZ_JAFBFI010000002.1"/>
</dbReference>
<gene>
    <name evidence="2" type="ORF">JOC77_000478</name>
</gene>
<evidence type="ECO:0000313" key="2">
    <source>
        <dbReference type="EMBL" id="MBM7691073.1"/>
    </source>
</evidence>
<dbReference type="Gene3D" id="1.20.120.450">
    <property type="entry name" value="dinb family like domain"/>
    <property type="match status" value="1"/>
</dbReference>
<evidence type="ECO:0000259" key="1">
    <source>
        <dbReference type="Pfam" id="PF12867"/>
    </source>
</evidence>
<dbReference type="Proteomes" id="UP000823486">
    <property type="component" value="Unassembled WGS sequence"/>
</dbReference>
<dbReference type="EMBL" id="JAFBFI010000002">
    <property type="protein sequence ID" value="MBM7691073.1"/>
    <property type="molecule type" value="Genomic_DNA"/>
</dbReference>
<accession>A0ABS2QEW2</accession>
<keyword evidence="3" id="KW-1185">Reference proteome</keyword>
<protein>
    <submittedName>
        <fullName evidence="2">Damage-inducible protein DinB</fullName>
    </submittedName>
</protein>
<proteinExistence type="predicted"/>